<gene>
    <name evidence="7" type="ORF">A9X01_09770</name>
</gene>
<feature type="region of interest" description="Disordered" evidence="5">
    <location>
        <begin position="305"/>
        <end position="349"/>
    </location>
</feature>
<name>A0A1A3CZ50_MYCAS</name>
<dbReference type="eggNOG" id="COG3321">
    <property type="taxonomic scope" value="Bacteria"/>
</dbReference>
<dbReference type="InterPro" id="IPR015083">
    <property type="entry name" value="NorB/c/GfsB-D-like_docking"/>
</dbReference>
<comment type="caution">
    <text evidence="7">The sequence shown here is derived from an EMBL/GenBank/DDBJ whole genome shotgun (WGS) entry which is preliminary data.</text>
</comment>
<dbReference type="PANTHER" id="PTHR43775:SF51">
    <property type="entry name" value="INACTIVE PHENOLPHTHIOCEROL SYNTHESIS POLYKETIDE SYNTHASE TYPE I PKS1-RELATED"/>
    <property type="match status" value="1"/>
</dbReference>
<feature type="domain" description="Ketosynthase family 3 (KS3)" evidence="6">
    <location>
        <begin position="34"/>
        <end position="349"/>
    </location>
</feature>
<dbReference type="Gene3D" id="3.40.47.10">
    <property type="match status" value="1"/>
</dbReference>
<accession>A0A1A3CZ50</accession>
<dbReference type="SMART" id="SM00825">
    <property type="entry name" value="PKS_KS"/>
    <property type="match status" value="1"/>
</dbReference>
<protein>
    <recommendedName>
        <fullName evidence="6">Ketosynthase family 3 (KS3) domain-containing protein</fullName>
    </recommendedName>
</protein>
<keyword evidence="4" id="KW-0175">Coiled coil</keyword>
<dbReference type="EMBL" id="LZKQ01000016">
    <property type="protein sequence ID" value="OBI92074.1"/>
    <property type="molecule type" value="Genomic_DNA"/>
</dbReference>
<reference evidence="7 8" key="1">
    <citation type="submission" date="2016-06" db="EMBL/GenBank/DDBJ databases">
        <authorList>
            <person name="Kjaerup R.B."/>
            <person name="Dalgaard T.S."/>
            <person name="Juul-Madsen H.R."/>
        </authorList>
    </citation>
    <scope>NUCLEOTIDE SEQUENCE [LARGE SCALE GENOMIC DNA]</scope>
    <source>
        <strain evidence="7 8">1081914.2</strain>
    </source>
</reference>
<evidence type="ECO:0000313" key="8">
    <source>
        <dbReference type="Proteomes" id="UP000093795"/>
    </source>
</evidence>
<dbReference type="SUPFAM" id="SSF53901">
    <property type="entry name" value="Thiolase-like"/>
    <property type="match status" value="2"/>
</dbReference>
<dbReference type="Pfam" id="PF00109">
    <property type="entry name" value="ketoacyl-synt"/>
    <property type="match status" value="1"/>
</dbReference>
<feature type="compositionally biased region" description="Polar residues" evidence="5">
    <location>
        <begin position="305"/>
        <end position="320"/>
    </location>
</feature>
<dbReference type="GO" id="GO:0006633">
    <property type="term" value="P:fatty acid biosynthetic process"/>
    <property type="evidence" value="ECO:0007669"/>
    <property type="project" value="InterPro"/>
</dbReference>
<dbReference type="PANTHER" id="PTHR43775">
    <property type="entry name" value="FATTY ACID SYNTHASE"/>
    <property type="match status" value="1"/>
</dbReference>
<evidence type="ECO:0000256" key="4">
    <source>
        <dbReference type="SAM" id="Coils"/>
    </source>
</evidence>
<dbReference type="GO" id="GO:0004315">
    <property type="term" value="F:3-oxoacyl-[acyl-carrier-protein] synthase activity"/>
    <property type="evidence" value="ECO:0007669"/>
    <property type="project" value="InterPro"/>
</dbReference>
<dbReference type="InterPro" id="IPR018201">
    <property type="entry name" value="Ketoacyl_synth_AS"/>
</dbReference>
<dbReference type="Pfam" id="PF08990">
    <property type="entry name" value="Docking"/>
    <property type="match status" value="1"/>
</dbReference>
<dbReference type="PROSITE" id="PS00606">
    <property type="entry name" value="KS3_1"/>
    <property type="match status" value="1"/>
</dbReference>
<proteinExistence type="predicted"/>
<organism evidence="7 8">
    <name type="scientific">Mycobacterium asiaticum</name>
    <dbReference type="NCBI Taxonomy" id="1790"/>
    <lineage>
        <taxon>Bacteria</taxon>
        <taxon>Bacillati</taxon>
        <taxon>Actinomycetota</taxon>
        <taxon>Actinomycetes</taxon>
        <taxon>Mycobacteriales</taxon>
        <taxon>Mycobacteriaceae</taxon>
        <taxon>Mycobacterium</taxon>
    </lineage>
</organism>
<keyword evidence="3" id="KW-0511">Multifunctional enzyme</keyword>
<dbReference type="InterPro" id="IPR050091">
    <property type="entry name" value="PKS_NRPS_Biosynth_Enz"/>
</dbReference>
<dbReference type="AlphaFoldDB" id="A0A1A3CZ50"/>
<evidence type="ECO:0000256" key="2">
    <source>
        <dbReference type="ARBA" id="ARBA00022679"/>
    </source>
</evidence>
<dbReference type="InterPro" id="IPR020841">
    <property type="entry name" value="PKS_Beta-ketoAc_synthase_dom"/>
</dbReference>
<evidence type="ECO:0000256" key="1">
    <source>
        <dbReference type="ARBA" id="ARBA00001957"/>
    </source>
</evidence>
<feature type="compositionally biased region" description="Low complexity" evidence="5">
    <location>
        <begin position="321"/>
        <end position="349"/>
    </location>
</feature>
<evidence type="ECO:0000259" key="6">
    <source>
        <dbReference type="PROSITE" id="PS52004"/>
    </source>
</evidence>
<feature type="coiled-coil region" evidence="4">
    <location>
        <begin position="5"/>
        <end position="32"/>
    </location>
</feature>
<dbReference type="PROSITE" id="PS52004">
    <property type="entry name" value="KS3_2"/>
    <property type="match status" value="1"/>
</dbReference>
<evidence type="ECO:0000256" key="3">
    <source>
        <dbReference type="ARBA" id="ARBA00023268"/>
    </source>
</evidence>
<dbReference type="InterPro" id="IPR014030">
    <property type="entry name" value="Ketoacyl_synth_N"/>
</dbReference>
<evidence type="ECO:0000256" key="5">
    <source>
        <dbReference type="SAM" id="MobiDB-lite"/>
    </source>
</evidence>
<comment type="cofactor">
    <cofactor evidence="1">
        <name>pantetheine 4'-phosphate</name>
        <dbReference type="ChEBI" id="CHEBI:47942"/>
    </cofactor>
</comment>
<dbReference type="CDD" id="cd00833">
    <property type="entry name" value="PKS"/>
    <property type="match status" value="1"/>
</dbReference>
<dbReference type="Proteomes" id="UP000093795">
    <property type="component" value="Unassembled WGS sequence"/>
</dbReference>
<dbReference type="InterPro" id="IPR016039">
    <property type="entry name" value="Thiolase-like"/>
</dbReference>
<keyword evidence="2" id="KW-0808">Transferase</keyword>
<evidence type="ECO:0000313" key="7">
    <source>
        <dbReference type="EMBL" id="OBI92074.1"/>
    </source>
</evidence>
<sequence>MNSTQDELIRALRASLKENERLKRDNRELLSAANEPVAIVGMACRYPGGVDSPEALWDMVSQGRDVVTDFPADRGWDLAGLFDPDPDAIGKSYTRSGGFLANAADFDAEFFGIAPSEVLAMDPQQRLLLEVAWEALERAGIDPLALRGSPTGVFAGIFHGSYGGQGRVPGELERYGLRGSTLSVASGRVAYVLGLEGPAVSVDTACSSSLVALHLAVQSLRSGECDLALAGGVTVMATPAMFVEFSRQRALSPDGRCKAYAGAADGTGFSEGAGALVVERLADAQRLGHPVLALIRGSAVNQDGASNGLATPNGPSQQRVSRAAPASARPTSIGSSSGSSVTRVSSRCA</sequence>
<dbReference type="GO" id="GO:0004312">
    <property type="term" value="F:fatty acid synthase activity"/>
    <property type="evidence" value="ECO:0007669"/>
    <property type="project" value="TreeGrafter"/>
</dbReference>